<reference evidence="2 3" key="1">
    <citation type="submission" date="2012-08" db="EMBL/GenBank/DDBJ databases">
        <title>The Genome Sequence of Turicella otitidis ATCC 51513.</title>
        <authorList>
            <consortium name="The Broad Institute Genome Sequencing Platform"/>
            <person name="Earl A."/>
            <person name="Ward D."/>
            <person name="Feldgarden M."/>
            <person name="Gevers D."/>
            <person name="Huys G."/>
            <person name="Walker B."/>
            <person name="Young S.K."/>
            <person name="Zeng Q."/>
            <person name="Gargeya S."/>
            <person name="Fitzgerald M."/>
            <person name="Haas B."/>
            <person name="Abouelleil A."/>
            <person name="Alvarado L."/>
            <person name="Arachchi H.M."/>
            <person name="Berlin A.M."/>
            <person name="Chapman S.B."/>
            <person name="Goldberg J."/>
            <person name="Griggs A."/>
            <person name="Gujja S."/>
            <person name="Hansen M."/>
            <person name="Howarth C."/>
            <person name="Imamovic A."/>
            <person name="Larimer J."/>
            <person name="McCowen C."/>
            <person name="Montmayeur A."/>
            <person name="Murphy C."/>
            <person name="Neiman D."/>
            <person name="Pearson M."/>
            <person name="Priest M."/>
            <person name="Roberts A."/>
            <person name="Saif S."/>
            <person name="Shea T."/>
            <person name="Sisk P."/>
            <person name="Sykes S."/>
            <person name="Wortman J."/>
            <person name="Nusbaum C."/>
            <person name="Birren B."/>
        </authorList>
    </citation>
    <scope>NUCLEOTIDE SEQUENCE [LARGE SCALE GENOMIC DNA]</scope>
    <source>
        <strain evidence="2 3">ATCC 51513</strain>
    </source>
</reference>
<feature type="non-terminal residue" evidence="2">
    <location>
        <position position="154"/>
    </location>
</feature>
<evidence type="ECO:0000313" key="3">
    <source>
        <dbReference type="Proteomes" id="UP000006078"/>
    </source>
</evidence>
<dbReference type="EMBL" id="AHAE01000019">
    <property type="protein sequence ID" value="EJZ82757.1"/>
    <property type="molecule type" value="Genomic_DNA"/>
</dbReference>
<dbReference type="Proteomes" id="UP000006078">
    <property type="component" value="Unassembled WGS sequence"/>
</dbReference>
<comment type="caution">
    <text evidence="2">The sequence shown here is derived from an EMBL/GenBank/DDBJ whole genome shotgun (WGS) entry which is preliminary data.</text>
</comment>
<gene>
    <name evidence="2" type="ORF">HMPREF9719_00317</name>
</gene>
<protein>
    <submittedName>
        <fullName evidence="2">Uncharacterized protein</fullName>
    </submittedName>
</protein>
<proteinExistence type="predicted"/>
<name>K0YGR3_9CORY</name>
<feature type="region of interest" description="Disordered" evidence="1">
    <location>
        <begin position="80"/>
        <end position="122"/>
    </location>
</feature>
<dbReference type="STRING" id="29321.AAV33_09445"/>
<dbReference type="InterPro" id="IPR020568">
    <property type="entry name" value="Ribosomal_Su5_D2-typ_SF"/>
</dbReference>
<accession>K0YGR3</accession>
<keyword evidence="3" id="KW-1185">Reference proteome</keyword>
<sequence>MSHDHDPSPRRDADPAARARLLHERAFGRPAAAAAEAPGTFSLIGEDAAPAGGTAIIGKAPLAAAVALAAREDDAVVVVDERSPDSPETLSSEDVARIQDSQQPGVDDEGRRTFPGPPDGGRAARLAGLAGALYQAQLRGRGRPGLTVAVASDV</sequence>
<dbReference type="HOGENOM" id="CLU_1708153_0_0_11"/>
<dbReference type="SUPFAM" id="SSF54211">
    <property type="entry name" value="Ribosomal protein S5 domain 2-like"/>
    <property type="match status" value="1"/>
</dbReference>
<dbReference type="Gene3D" id="3.30.230.10">
    <property type="match status" value="1"/>
</dbReference>
<dbReference type="InterPro" id="IPR014721">
    <property type="entry name" value="Ribsml_uS5_D2-typ_fold_subgr"/>
</dbReference>
<evidence type="ECO:0000256" key="1">
    <source>
        <dbReference type="SAM" id="MobiDB-lite"/>
    </source>
</evidence>
<organism evidence="2 3">
    <name type="scientific">Corynebacterium otitidis ATCC 51513</name>
    <dbReference type="NCBI Taxonomy" id="883169"/>
    <lineage>
        <taxon>Bacteria</taxon>
        <taxon>Bacillati</taxon>
        <taxon>Actinomycetota</taxon>
        <taxon>Actinomycetes</taxon>
        <taxon>Mycobacteriales</taxon>
        <taxon>Corynebacteriaceae</taxon>
        <taxon>Corynebacterium</taxon>
    </lineage>
</organism>
<evidence type="ECO:0000313" key="2">
    <source>
        <dbReference type="EMBL" id="EJZ82757.1"/>
    </source>
</evidence>
<dbReference type="eggNOG" id="COG0153">
    <property type="taxonomic scope" value="Bacteria"/>
</dbReference>
<dbReference type="AlphaFoldDB" id="K0YGR3"/>